<feature type="compositionally biased region" description="Basic and acidic residues" evidence="2">
    <location>
        <begin position="1066"/>
        <end position="1076"/>
    </location>
</feature>
<feature type="compositionally biased region" description="Polar residues" evidence="2">
    <location>
        <begin position="699"/>
        <end position="717"/>
    </location>
</feature>
<feature type="compositionally biased region" description="Acidic residues" evidence="2">
    <location>
        <begin position="24"/>
        <end position="42"/>
    </location>
</feature>
<feature type="compositionally biased region" description="Polar residues" evidence="2">
    <location>
        <begin position="632"/>
        <end position="648"/>
    </location>
</feature>
<feature type="compositionally biased region" description="Polar residues" evidence="2">
    <location>
        <begin position="198"/>
        <end position="211"/>
    </location>
</feature>
<evidence type="ECO:0000313" key="4">
    <source>
        <dbReference type="Proteomes" id="UP000838412"/>
    </source>
</evidence>
<evidence type="ECO:0000256" key="1">
    <source>
        <dbReference type="PROSITE-ProRule" id="PRU00023"/>
    </source>
</evidence>
<feature type="compositionally biased region" description="Basic residues" evidence="2">
    <location>
        <begin position="156"/>
        <end position="165"/>
    </location>
</feature>
<organism evidence="3 4">
    <name type="scientific">Branchiostoma lanceolatum</name>
    <name type="common">Common lancelet</name>
    <name type="synonym">Amphioxus lanceolatum</name>
    <dbReference type="NCBI Taxonomy" id="7740"/>
    <lineage>
        <taxon>Eukaryota</taxon>
        <taxon>Metazoa</taxon>
        <taxon>Chordata</taxon>
        <taxon>Cephalochordata</taxon>
        <taxon>Leptocardii</taxon>
        <taxon>Amphioxiformes</taxon>
        <taxon>Branchiostomatidae</taxon>
        <taxon>Branchiostoma</taxon>
    </lineage>
</organism>
<feature type="region of interest" description="Disordered" evidence="2">
    <location>
        <begin position="1"/>
        <end position="260"/>
    </location>
</feature>
<feature type="repeat" description="ANK" evidence="1">
    <location>
        <begin position="493"/>
        <end position="525"/>
    </location>
</feature>
<feature type="compositionally biased region" description="Polar residues" evidence="2">
    <location>
        <begin position="785"/>
        <end position="795"/>
    </location>
</feature>
<dbReference type="InterPro" id="IPR036770">
    <property type="entry name" value="Ankyrin_rpt-contain_sf"/>
</dbReference>
<feature type="compositionally biased region" description="Polar residues" evidence="2">
    <location>
        <begin position="669"/>
        <end position="681"/>
    </location>
</feature>
<feature type="region of interest" description="Disordered" evidence="2">
    <location>
        <begin position="953"/>
        <end position="1023"/>
    </location>
</feature>
<feature type="region of interest" description="Disordered" evidence="2">
    <location>
        <begin position="1057"/>
        <end position="1177"/>
    </location>
</feature>
<dbReference type="PANTHER" id="PTHR22882">
    <property type="entry name" value="SYNPHILIN-1"/>
    <property type="match status" value="1"/>
</dbReference>
<dbReference type="InterPro" id="IPR002110">
    <property type="entry name" value="Ankyrin_rpt"/>
</dbReference>
<dbReference type="GO" id="GO:0031625">
    <property type="term" value="F:ubiquitin protein ligase binding"/>
    <property type="evidence" value="ECO:0007669"/>
    <property type="project" value="TreeGrafter"/>
</dbReference>
<feature type="compositionally biased region" description="Polar residues" evidence="2">
    <location>
        <begin position="236"/>
        <end position="245"/>
    </location>
</feature>
<feature type="region of interest" description="Disordered" evidence="2">
    <location>
        <begin position="632"/>
        <end position="901"/>
    </location>
</feature>
<feature type="compositionally biased region" description="Polar residues" evidence="2">
    <location>
        <begin position="1149"/>
        <end position="1162"/>
    </location>
</feature>
<evidence type="ECO:0000256" key="2">
    <source>
        <dbReference type="SAM" id="MobiDB-lite"/>
    </source>
</evidence>
<sequence>MADADFLDLDDLDLLDDHQNVTENAEEYDFENFGFDQEDGDNEPPKSADGPKSGKTETGSQEKGSTKASQLSPVLPRLPKAENGLPENEELELELSMARKQKVRRKRRTREYGTGRHDLDSDQSTDDYTPTSVLGAVRRFETKVSDPFGKSPPRVPPRRKPRVAGKLKGIEAKLDRVFSQEHRPDASEENTEEVPTVSPRNSTSSDVSVTQFKDIETNNNNNTNVVNKGRTKDKVSSSQKKLPSRTTEDGKHSALNGNSDMQLVARQHELIDIEEELLKEPSKLEIEKIFPPENSPKTTSGNQSSEDTLCSDDGKNRDTSPEGNQTATPTPTPKDCGSEAKHAGTVSKHKLLSERMWEVWRAGWDGNLADLQYHIGEKPFAMRDEGGDTILHTVVARGHLACVHWLAGGPCSDLVLAENEDGDTPTAVAAKYGQLECLQWLVCETPAARELRVMGDRQPLLHQAARFGQEPCLRWLLSHMRSQNLGVDIQDHHGNSPAHIAGMHGHLTCLQTLVEYGIDVLTKNRDGLTPCMLAERRGHLTCVNYLIIVESCSTFSEQVIYLKQSLGNKLLPNRTAVDAHPPEESGHEIRKMLTDYASFTRDLVQQFRQLQSPSSPQDLRIQSRAADLQTRFQQIQQSPRPKTTTGNSKVGLEPLDVMRQRLSEAGRRLSNSQPEVNSLRPSTPPFLQSPPRVQRLVGSPTQRTVGSTSDADSSGSNLPLLADPDENLPLHGKYEQPSPVTESSSRPQQKDETKPVEGSQTQRRDVVERVVMRKENKPRDRQESESSTEPNSPRTLTMVARAVKSKFTRKKNHNSPYSSPSSSLSSMSSFTDGDTPVRNGANGLGHSPKRVPASSEHKPRTSNATEGSKNSPDAAKDSQPPHRGRGKRPGPVIDKSNSKDNLHRIFEKYNIKGILEDASETGANSQFGGFRTPLEVSEVPELNIDVHQPPMDYLRRLQPSDSTLSAETAGFLEKEDSPVPSSSPLPGNARSRSSPKSSLKDPNSKPKQHGHRVKFEETVSQIEVERYADDVSERLWSNADDRSVNVLPGVTSEGSIHVTEAQVHYTETEVKLKDVSDMSVESGDGRGSLQQGEGQREREQPEGVPAQHTEQEGTIPLQNSLDFYNVDGDQDNKPWYESSGDEGEEKTTAHSTRQDPPSNLTHSEPELELEPEQVMYF</sequence>
<feature type="compositionally biased region" description="Polar residues" evidence="2">
    <location>
        <begin position="56"/>
        <end position="72"/>
    </location>
</feature>
<feature type="compositionally biased region" description="Basic and acidic residues" evidence="2">
    <location>
        <begin position="1013"/>
        <end position="1023"/>
    </location>
</feature>
<protein>
    <submittedName>
        <fullName evidence="3">SNCAIP protein</fullName>
    </submittedName>
</protein>
<dbReference type="AlphaFoldDB" id="A0A8J9ZDW4"/>
<dbReference type="OrthoDB" id="10057496at2759"/>
<feature type="compositionally biased region" description="Basic residues" evidence="2">
    <location>
        <begin position="803"/>
        <end position="813"/>
    </location>
</feature>
<feature type="compositionally biased region" description="Acidic residues" evidence="2">
    <location>
        <begin position="1"/>
        <end position="14"/>
    </location>
</feature>
<name>A0A8J9ZDW4_BRALA</name>
<reference evidence="3" key="1">
    <citation type="submission" date="2022-01" db="EMBL/GenBank/DDBJ databases">
        <authorList>
            <person name="Braso-Vives M."/>
        </authorList>
    </citation>
    <scope>NUCLEOTIDE SEQUENCE</scope>
</reference>
<dbReference type="PROSITE" id="PS50088">
    <property type="entry name" value="ANK_REPEAT"/>
    <property type="match status" value="1"/>
</dbReference>
<evidence type="ECO:0000313" key="3">
    <source>
        <dbReference type="EMBL" id="CAH1252147.1"/>
    </source>
</evidence>
<feature type="compositionally biased region" description="Basic and acidic residues" evidence="2">
    <location>
        <begin position="656"/>
        <end position="667"/>
    </location>
</feature>
<feature type="compositionally biased region" description="Polar residues" evidence="2">
    <location>
        <begin position="295"/>
        <end position="308"/>
    </location>
</feature>
<feature type="compositionally biased region" description="Basic and acidic residues" evidence="2">
    <location>
        <begin position="762"/>
        <end position="784"/>
    </location>
</feature>
<dbReference type="InterPro" id="IPR040133">
    <property type="entry name" value="SNCAIP"/>
</dbReference>
<accession>A0A8J9ZDW4</accession>
<dbReference type="EMBL" id="OV696704">
    <property type="protein sequence ID" value="CAH1252147.1"/>
    <property type="molecule type" value="Genomic_DNA"/>
</dbReference>
<feature type="compositionally biased region" description="Polar residues" evidence="2">
    <location>
        <begin position="979"/>
        <end position="997"/>
    </location>
</feature>
<feature type="compositionally biased region" description="Basic residues" evidence="2">
    <location>
        <begin position="99"/>
        <end position="109"/>
    </location>
</feature>
<keyword evidence="1" id="KW-0040">ANK repeat</keyword>
<feature type="compositionally biased region" description="Basic and acidic residues" evidence="2">
    <location>
        <begin position="168"/>
        <end position="186"/>
    </location>
</feature>
<proteinExistence type="predicted"/>
<feature type="compositionally biased region" description="Polar residues" evidence="2">
    <location>
        <begin position="738"/>
        <end position="747"/>
    </location>
</feature>
<dbReference type="Proteomes" id="UP000838412">
    <property type="component" value="Chromosome 19"/>
</dbReference>
<gene>
    <name evidence="3" type="primary">SNCAIP</name>
    <name evidence="3" type="ORF">BLAG_LOCUS12312</name>
</gene>
<dbReference type="SMART" id="SM00248">
    <property type="entry name" value="ANK"/>
    <property type="match status" value="5"/>
</dbReference>
<feature type="compositionally biased region" description="Low complexity" evidence="2">
    <location>
        <begin position="217"/>
        <end position="227"/>
    </location>
</feature>
<dbReference type="SUPFAM" id="SSF48403">
    <property type="entry name" value="Ankyrin repeat"/>
    <property type="match status" value="1"/>
</dbReference>
<feature type="compositionally biased region" description="Basic and acidic residues" evidence="2">
    <location>
        <begin position="110"/>
        <end position="120"/>
    </location>
</feature>
<feature type="compositionally biased region" description="Low complexity" evidence="2">
    <location>
        <begin position="815"/>
        <end position="829"/>
    </location>
</feature>
<dbReference type="PROSITE" id="PS50297">
    <property type="entry name" value="ANK_REP_REGION"/>
    <property type="match status" value="1"/>
</dbReference>
<feature type="compositionally biased region" description="Polar residues" evidence="2">
    <location>
        <begin position="861"/>
        <end position="871"/>
    </location>
</feature>
<dbReference type="Gene3D" id="1.25.40.20">
    <property type="entry name" value="Ankyrin repeat-containing domain"/>
    <property type="match status" value="2"/>
</dbReference>
<dbReference type="PANTHER" id="PTHR22882:SF3">
    <property type="entry name" value="SYNPHILIN-1"/>
    <property type="match status" value="1"/>
</dbReference>
<keyword evidence="4" id="KW-1185">Reference proteome</keyword>
<dbReference type="Pfam" id="PF12796">
    <property type="entry name" value="Ank_2"/>
    <property type="match status" value="2"/>
</dbReference>
<feature type="region of interest" description="Disordered" evidence="2">
    <location>
        <begin position="284"/>
        <end position="347"/>
    </location>
</feature>